<name>A0A103Y4L7_CYNCS</name>
<feature type="region of interest" description="Disordered" evidence="1">
    <location>
        <begin position="47"/>
        <end position="72"/>
    </location>
</feature>
<evidence type="ECO:0000256" key="2">
    <source>
        <dbReference type="SAM" id="SignalP"/>
    </source>
</evidence>
<comment type="caution">
    <text evidence="3">The sequence shown here is derived from an EMBL/GenBank/DDBJ whole genome shotgun (WGS) entry which is preliminary data.</text>
</comment>
<accession>A0A103Y4L7</accession>
<feature type="compositionally biased region" description="Polar residues" evidence="1">
    <location>
        <begin position="47"/>
        <end position="57"/>
    </location>
</feature>
<evidence type="ECO:0000256" key="1">
    <source>
        <dbReference type="SAM" id="MobiDB-lite"/>
    </source>
</evidence>
<keyword evidence="4" id="KW-1185">Reference proteome</keyword>
<proteinExistence type="predicted"/>
<sequence>MLHSGDVLLIKLALQVLRTDASLAQLIPSTEVLGEAALNLQSILTSAPAHDTTTSLKPQEEDVNKGKEKKEG</sequence>
<dbReference type="AlphaFoldDB" id="A0A103Y4L7"/>
<organism evidence="3 4">
    <name type="scientific">Cynara cardunculus var. scolymus</name>
    <name type="common">Globe artichoke</name>
    <name type="synonym">Cynara scolymus</name>
    <dbReference type="NCBI Taxonomy" id="59895"/>
    <lineage>
        <taxon>Eukaryota</taxon>
        <taxon>Viridiplantae</taxon>
        <taxon>Streptophyta</taxon>
        <taxon>Embryophyta</taxon>
        <taxon>Tracheophyta</taxon>
        <taxon>Spermatophyta</taxon>
        <taxon>Magnoliopsida</taxon>
        <taxon>eudicotyledons</taxon>
        <taxon>Gunneridae</taxon>
        <taxon>Pentapetalae</taxon>
        <taxon>asterids</taxon>
        <taxon>campanulids</taxon>
        <taxon>Asterales</taxon>
        <taxon>Asteraceae</taxon>
        <taxon>Carduoideae</taxon>
        <taxon>Cardueae</taxon>
        <taxon>Carduinae</taxon>
        <taxon>Cynara</taxon>
    </lineage>
</organism>
<evidence type="ECO:0000313" key="3">
    <source>
        <dbReference type="EMBL" id="KVI02425.1"/>
    </source>
</evidence>
<protein>
    <submittedName>
        <fullName evidence="3">Uncharacterized protein</fullName>
    </submittedName>
</protein>
<evidence type="ECO:0000313" key="4">
    <source>
        <dbReference type="Proteomes" id="UP000243975"/>
    </source>
</evidence>
<gene>
    <name evidence="3" type="ORF">Ccrd_019295</name>
</gene>
<feature type="chain" id="PRO_5007119394" evidence="2">
    <location>
        <begin position="25"/>
        <end position="72"/>
    </location>
</feature>
<feature type="signal peptide" evidence="2">
    <location>
        <begin position="1"/>
        <end position="24"/>
    </location>
</feature>
<keyword evidence="2" id="KW-0732">Signal</keyword>
<dbReference type="Gramene" id="KVI02425">
    <property type="protein sequence ID" value="KVI02425"/>
    <property type="gene ID" value="Ccrd_019295"/>
</dbReference>
<dbReference type="EMBL" id="LEKV01002653">
    <property type="protein sequence ID" value="KVI02425.1"/>
    <property type="molecule type" value="Genomic_DNA"/>
</dbReference>
<feature type="compositionally biased region" description="Basic and acidic residues" evidence="1">
    <location>
        <begin position="58"/>
        <end position="72"/>
    </location>
</feature>
<dbReference type="Proteomes" id="UP000243975">
    <property type="component" value="Unassembled WGS sequence"/>
</dbReference>
<reference evidence="3 4" key="1">
    <citation type="journal article" date="2016" name="Sci. Rep.">
        <title>The genome sequence of the outbreeding globe artichoke constructed de novo incorporating a phase-aware low-pass sequencing strategy of F1 progeny.</title>
        <authorList>
            <person name="Scaglione D."/>
            <person name="Reyes-Chin-Wo S."/>
            <person name="Acquadro A."/>
            <person name="Froenicke L."/>
            <person name="Portis E."/>
            <person name="Beitel C."/>
            <person name="Tirone M."/>
            <person name="Mauro R."/>
            <person name="Lo Monaco A."/>
            <person name="Mauromicale G."/>
            <person name="Faccioli P."/>
            <person name="Cattivelli L."/>
            <person name="Rieseberg L."/>
            <person name="Michelmore R."/>
            <person name="Lanteri S."/>
        </authorList>
    </citation>
    <scope>NUCLEOTIDE SEQUENCE [LARGE SCALE GENOMIC DNA]</scope>
    <source>
        <strain evidence="3">2C</strain>
    </source>
</reference>